<reference evidence="2 3" key="1">
    <citation type="submission" date="2023-10" db="EMBL/GenBank/DDBJ databases">
        <title>Wastewater isolates of ESBL- and carbapenemase-producing Gram-negative bacteria from New Zealand.</title>
        <authorList>
            <person name="Straub C."/>
            <person name="Weaver L."/>
            <person name="Cornelius A."/>
            <person name="Mcgill E."/>
            <person name="Dyet K."/>
            <person name="White L."/>
            <person name="Pattis I."/>
        </authorList>
    </citation>
    <scope>NUCLEOTIDE SEQUENCE [LARGE SCALE GENOMIC DNA]</scope>
    <source>
        <strain evidence="2 3">ESBL09</strain>
    </source>
</reference>
<evidence type="ECO:0000313" key="2">
    <source>
        <dbReference type="EMBL" id="MEE9657557.1"/>
    </source>
</evidence>
<dbReference type="EMBL" id="JAZKKV010000004">
    <property type="protein sequence ID" value="MEE9657557.1"/>
    <property type="molecule type" value="Genomic_DNA"/>
</dbReference>
<proteinExistence type="predicted"/>
<name>A0AB35XFM9_9ENTR</name>
<dbReference type="PANTHER" id="PTHR46246:SF1">
    <property type="entry name" value="GUANOSINE-3',5'-BIS(DIPHOSPHATE) 3'-PYROPHOSPHOHYDROLASE MESH1"/>
    <property type="match status" value="1"/>
</dbReference>
<sequence length="200" mass="22436">MDIIIDKARTYATAAHGAVGQRRKYTNEPYITHPTAVAELVRAHGGTRDMIAAAYLHDVIEDTQLTFDDLKEAFGESIAWKVDALTNKAGKEDGNRVQRFVINCRALINSLDEETMVIKLCDLLHNTSSIVEHDHGFAAIYLAEKEFMMDEIFGLMKGGLSDIVRAKLVWGYEQLSTSFKARHLKHLRTIQTAWGEQDAA</sequence>
<keyword evidence="3" id="KW-1185">Reference proteome</keyword>
<accession>A0AB35XFM9</accession>
<dbReference type="InterPro" id="IPR052194">
    <property type="entry name" value="MESH1"/>
</dbReference>
<dbReference type="GO" id="GO:0008893">
    <property type="term" value="F:guanosine-3',5'-bis(diphosphate) 3'-diphosphatase activity"/>
    <property type="evidence" value="ECO:0007669"/>
    <property type="project" value="TreeGrafter"/>
</dbReference>
<dbReference type="Proteomes" id="UP001331691">
    <property type="component" value="Unassembled WGS sequence"/>
</dbReference>
<protein>
    <submittedName>
        <fullName evidence="2">HD domain-containing protein</fullName>
    </submittedName>
</protein>
<evidence type="ECO:0000313" key="3">
    <source>
        <dbReference type="Proteomes" id="UP001331691"/>
    </source>
</evidence>
<dbReference type="SUPFAM" id="SSF109604">
    <property type="entry name" value="HD-domain/PDEase-like"/>
    <property type="match status" value="1"/>
</dbReference>
<dbReference type="RefSeq" id="WP_331389634.1">
    <property type="nucleotide sequence ID" value="NZ_JAZKKV010000004.1"/>
</dbReference>
<gene>
    <name evidence="2" type="ORF">V4836_26245</name>
</gene>
<evidence type="ECO:0000259" key="1">
    <source>
        <dbReference type="SMART" id="SM00471"/>
    </source>
</evidence>
<comment type="caution">
    <text evidence="2">The sequence shown here is derived from an EMBL/GenBank/DDBJ whole genome shotgun (WGS) entry which is preliminary data.</text>
</comment>
<dbReference type="PANTHER" id="PTHR46246">
    <property type="entry name" value="GUANOSINE-3',5'-BIS(DIPHOSPHATE) 3'-PYROPHOSPHOHYDROLASE MESH1"/>
    <property type="match status" value="1"/>
</dbReference>
<dbReference type="SMART" id="SM00471">
    <property type="entry name" value="HDc"/>
    <property type="match status" value="1"/>
</dbReference>
<dbReference type="AlphaFoldDB" id="A0AB35XFM9"/>
<organism evidence="2 3">
    <name type="scientific">Kluyvera ascorbata</name>
    <dbReference type="NCBI Taxonomy" id="51288"/>
    <lineage>
        <taxon>Bacteria</taxon>
        <taxon>Pseudomonadati</taxon>
        <taxon>Pseudomonadota</taxon>
        <taxon>Gammaproteobacteria</taxon>
        <taxon>Enterobacterales</taxon>
        <taxon>Enterobacteriaceae</taxon>
        <taxon>Kluyvera</taxon>
    </lineage>
</organism>
<dbReference type="Gene3D" id="1.10.3210.10">
    <property type="entry name" value="Hypothetical protein af1432"/>
    <property type="match status" value="1"/>
</dbReference>
<dbReference type="InterPro" id="IPR003607">
    <property type="entry name" value="HD/PDEase_dom"/>
</dbReference>
<feature type="domain" description="HD/PDEase" evidence="1">
    <location>
        <begin position="26"/>
        <end position="136"/>
    </location>
</feature>
<dbReference type="Pfam" id="PF13328">
    <property type="entry name" value="HD_4"/>
    <property type="match status" value="1"/>
</dbReference>